<accession>A0A812U9E2</accession>
<evidence type="ECO:0000256" key="1">
    <source>
        <dbReference type="SAM" id="MobiDB-lite"/>
    </source>
</evidence>
<comment type="caution">
    <text evidence="2">The sequence shown here is derived from an EMBL/GenBank/DDBJ whole genome shotgun (WGS) entry which is preliminary data.</text>
</comment>
<feature type="compositionally biased region" description="Basic residues" evidence="1">
    <location>
        <begin position="95"/>
        <end position="106"/>
    </location>
</feature>
<dbReference type="Proteomes" id="UP000649617">
    <property type="component" value="Unassembled WGS sequence"/>
</dbReference>
<reference evidence="2" key="1">
    <citation type="submission" date="2021-02" db="EMBL/GenBank/DDBJ databases">
        <authorList>
            <person name="Dougan E. K."/>
            <person name="Rhodes N."/>
            <person name="Thang M."/>
            <person name="Chan C."/>
        </authorList>
    </citation>
    <scope>NUCLEOTIDE SEQUENCE</scope>
</reference>
<evidence type="ECO:0000313" key="2">
    <source>
        <dbReference type="EMBL" id="CAE7567027.1"/>
    </source>
</evidence>
<protein>
    <submittedName>
        <fullName evidence="2">Mcb protein</fullName>
    </submittedName>
</protein>
<feature type="region of interest" description="Disordered" evidence="1">
    <location>
        <begin position="94"/>
        <end position="145"/>
    </location>
</feature>
<organism evidence="2 3">
    <name type="scientific">Symbiodinium pilosum</name>
    <name type="common">Dinoflagellate</name>
    <dbReference type="NCBI Taxonomy" id="2952"/>
    <lineage>
        <taxon>Eukaryota</taxon>
        <taxon>Sar</taxon>
        <taxon>Alveolata</taxon>
        <taxon>Dinophyceae</taxon>
        <taxon>Suessiales</taxon>
        <taxon>Symbiodiniaceae</taxon>
        <taxon>Symbiodinium</taxon>
    </lineage>
</organism>
<feature type="non-terminal residue" evidence="2">
    <location>
        <position position="1"/>
    </location>
</feature>
<gene>
    <name evidence="2" type="primary">mcb</name>
    <name evidence="2" type="ORF">SPIL2461_LOCUS15236</name>
</gene>
<dbReference type="AlphaFoldDB" id="A0A812U9E2"/>
<name>A0A812U9E2_SYMPI</name>
<dbReference type="EMBL" id="CAJNIZ010036692">
    <property type="protein sequence ID" value="CAE7567027.1"/>
    <property type="molecule type" value="Genomic_DNA"/>
</dbReference>
<keyword evidence="3" id="KW-1185">Reference proteome</keyword>
<evidence type="ECO:0000313" key="3">
    <source>
        <dbReference type="Proteomes" id="UP000649617"/>
    </source>
</evidence>
<feature type="compositionally biased region" description="Basic and acidic residues" evidence="1">
    <location>
        <begin position="107"/>
        <end position="117"/>
    </location>
</feature>
<sequence length="145" mass="16475">AWPEEDWSQWDGETEDQLLESVQEFLTTGPKEVQELASMFAGRFNAVVRADPRHGYSMERKNDGSFKKWLLAAGFEASALFDRNKCLISMPYSKRTTRGTRGGRKNRGGERGGLDHFDEQEDYLDPPMYTREGGGRRGPGIAPKW</sequence>
<proteinExistence type="predicted"/>
<dbReference type="OrthoDB" id="441296at2759"/>